<dbReference type="PANTHER" id="PTHR30413:SF10">
    <property type="entry name" value="CAPSULE POLYSACCHARIDE EXPORT INNER-MEMBRANE PROTEIN CTRC"/>
    <property type="match status" value="1"/>
</dbReference>
<evidence type="ECO:0000256" key="6">
    <source>
        <dbReference type="ARBA" id="ARBA00022989"/>
    </source>
</evidence>
<comment type="caution">
    <text evidence="11">The sequence shown here is derived from an EMBL/GenBank/DDBJ whole genome shotgun (WGS) entry which is preliminary data.</text>
</comment>
<comment type="similarity">
    <text evidence="2 9">Belongs to the ABC-2 integral membrane protein family.</text>
</comment>
<keyword evidence="6 9" id="KW-1133">Transmembrane helix</keyword>
<feature type="transmembrane region" description="Helical" evidence="9">
    <location>
        <begin position="212"/>
        <end position="232"/>
    </location>
</feature>
<proteinExistence type="inferred from homology"/>
<evidence type="ECO:0000256" key="7">
    <source>
        <dbReference type="ARBA" id="ARBA00023047"/>
    </source>
</evidence>
<dbReference type="Pfam" id="PF01061">
    <property type="entry name" value="ABC2_membrane"/>
    <property type="match status" value="1"/>
</dbReference>
<feature type="transmembrane region" description="Helical" evidence="9">
    <location>
        <begin position="157"/>
        <end position="180"/>
    </location>
</feature>
<dbReference type="PROSITE" id="PS51012">
    <property type="entry name" value="ABC_TM2"/>
    <property type="match status" value="1"/>
</dbReference>
<evidence type="ECO:0000256" key="4">
    <source>
        <dbReference type="ARBA" id="ARBA00022475"/>
    </source>
</evidence>
<evidence type="ECO:0000256" key="2">
    <source>
        <dbReference type="ARBA" id="ARBA00007783"/>
    </source>
</evidence>
<dbReference type="Proteomes" id="UP000886047">
    <property type="component" value="Unassembled WGS sequence"/>
</dbReference>
<comment type="subcellular location">
    <subcellularLocation>
        <location evidence="1 9">Cell membrane</location>
        <topology evidence="1 9">Multi-pass membrane protein</topology>
    </subcellularLocation>
</comment>
<evidence type="ECO:0000256" key="1">
    <source>
        <dbReference type="ARBA" id="ARBA00004651"/>
    </source>
</evidence>
<evidence type="ECO:0000256" key="9">
    <source>
        <dbReference type="RuleBase" id="RU361157"/>
    </source>
</evidence>
<keyword evidence="3 9" id="KW-0813">Transport</keyword>
<dbReference type="PANTHER" id="PTHR30413">
    <property type="entry name" value="INNER MEMBRANE TRANSPORT PERMEASE"/>
    <property type="match status" value="1"/>
</dbReference>
<accession>A0A831LT00</accession>
<keyword evidence="7" id="KW-0625">Polysaccharide transport</keyword>
<dbReference type="GO" id="GO:0015920">
    <property type="term" value="P:lipopolysaccharide transport"/>
    <property type="evidence" value="ECO:0007669"/>
    <property type="project" value="TreeGrafter"/>
</dbReference>
<keyword evidence="8 9" id="KW-0472">Membrane</keyword>
<evidence type="ECO:0000256" key="5">
    <source>
        <dbReference type="ARBA" id="ARBA00022692"/>
    </source>
</evidence>
<name>A0A831LT00_9BACT</name>
<sequence>MVMKLKNNIVEFFYDLYRHRRILYVLVKHDFKGRYLSTYIGLPWAFIQPAVYILVVWFAFTFGIRGGGDMGSGVPFAAWLICGMIPWLFISQTMIVSCTSLNQYSYLIKKTNFPVGMIPFIKILSGLLVHFILISFVIALLILFYDIKPTLYWLQIFYYQFVLLFLLSGISWFVSSVNVFIKDMAHIVNIIVTMLFWATPIIWPFSMLHGNYRYIALLNPFFYITEGYRYTFLEQKWFFEFIEMNLFFWTVSIAIFILGALTFQKLKPDFGDVL</sequence>
<gene>
    <name evidence="11" type="ORF">ENN90_03915</name>
</gene>
<dbReference type="GO" id="GO:0005886">
    <property type="term" value="C:plasma membrane"/>
    <property type="evidence" value="ECO:0007669"/>
    <property type="project" value="UniProtKB-SubCell"/>
</dbReference>
<keyword evidence="4 9" id="KW-1003">Cell membrane</keyword>
<evidence type="ECO:0000256" key="3">
    <source>
        <dbReference type="ARBA" id="ARBA00022448"/>
    </source>
</evidence>
<feature type="transmembrane region" description="Helical" evidence="9">
    <location>
        <begin position="244"/>
        <end position="264"/>
    </location>
</feature>
<feature type="domain" description="ABC transmembrane type-2" evidence="10">
    <location>
        <begin position="40"/>
        <end position="266"/>
    </location>
</feature>
<dbReference type="AlphaFoldDB" id="A0A831LT00"/>
<dbReference type="InterPro" id="IPR047817">
    <property type="entry name" value="ABC2_TM_bact-type"/>
</dbReference>
<feature type="transmembrane region" description="Helical" evidence="9">
    <location>
        <begin position="76"/>
        <end position="102"/>
    </location>
</feature>
<feature type="transmembrane region" description="Helical" evidence="9">
    <location>
        <begin position="42"/>
        <end position="64"/>
    </location>
</feature>
<dbReference type="GO" id="GO:0140359">
    <property type="term" value="F:ABC-type transporter activity"/>
    <property type="evidence" value="ECO:0007669"/>
    <property type="project" value="InterPro"/>
</dbReference>
<keyword evidence="5 9" id="KW-0812">Transmembrane</keyword>
<dbReference type="InterPro" id="IPR013525">
    <property type="entry name" value="ABC2_TM"/>
</dbReference>
<evidence type="ECO:0000256" key="8">
    <source>
        <dbReference type="ARBA" id="ARBA00023136"/>
    </source>
</evidence>
<protein>
    <recommendedName>
        <fullName evidence="9">Transport permease protein</fullName>
    </recommendedName>
</protein>
<feature type="transmembrane region" description="Helical" evidence="9">
    <location>
        <begin position="187"/>
        <end position="206"/>
    </location>
</feature>
<evidence type="ECO:0000259" key="10">
    <source>
        <dbReference type="PROSITE" id="PS51012"/>
    </source>
</evidence>
<reference evidence="11" key="1">
    <citation type="journal article" date="2020" name="mSystems">
        <title>Genome- and Community-Level Interaction Insights into Carbon Utilization and Element Cycling Functions of Hydrothermarchaeota in Hydrothermal Sediment.</title>
        <authorList>
            <person name="Zhou Z."/>
            <person name="Liu Y."/>
            <person name="Xu W."/>
            <person name="Pan J."/>
            <person name="Luo Z.H."/>
            <person name="Li M."/>
        </authorList>
    </citation>
    <scope>NUCLEOTIDE SEQUENCE [LARGE SCALE GENOMIC DNA]</scope>
    <source>
        <strain evidence="11">SpSt-1217</strain>
    </source>
</reference>
<evidence type="ECO:0000313" key="11">
    <source>
        <dbReference type="EMBL" id="HDR50755.1"/>
    </source>
</evidence>
<organism evidence="11">
    <name type="scientific">Mariniphaga anaerophila</name>
    <dbReference type="NCBI Taxonomy" id="1484053"/>
    <lineage>
        <taxon>Bacteria</taxon>
        <taxon>Pseudomonadati</taxon>
        <taxon>Bacteroidota</taxon>
        <taxon>Bacteroidia</taxon>
        <taxon>Marinilabiliales</taxon>
        <taxon>Prolixibacteraceae</taxon>
        <taxon>Mariniphaga</taxon>
    </lineage>
</organism>
<keyword evidence="7" id="KW-0762">Sugar transport</keyword>
<dbReference type="GO" id="GO:0015774">
    <property type="term" value="P:polysaccharide transport"/>
    <property type="evidence" value="ECO:0007669"/>
    <property type="project" value="UniProtKB-KW"/>
</dbReference>
<feature type="transmembrane region" description="Helical" evidence="9">
    <location>
        <begin position="123"/>
        <end position="145"/>
    </location>
</feature>
<dbReference type="EMBL" id="DSDK01000220">
    <property type="protein sequence ID" value="HDR50755.1"/>
    <property type="molecule type" value="Genomic_DNA"/>
</dbReference>